<feature type="region of interest" description="Disordered" evidence="1">
    <location>
        <begin position="64"/>
        <end position="89"/>
    </location>
</feature>
<gene>
    <name evidence="2" type="ORF">ABE960_13860</name>
</gene>
<proteinExistence type="predicted"/>
<sequence>MTPEPQRLQYLEAMGLTAWVSRYRLPNALATPACEWEQPEPQDAAHQAPGERLHALLDEAAEARVAAPAVPPAEPEPRQRPPAGPGKARALLGDMVPAAETVSSSEQASSRPAQAPGEALRFTLQVACLDGRWLILLPQEAPPVPAEVDLLRHLLLASGVLPEQMAAFEAFRWPQLEGLPVEAPLEEAREGLQAFLAGRRRRGWVPERLLVFGEDAVLDDLLALTEAHCPLLALPAWQGPSLGELCGSAAAKRSLWPRMSGWRQAWQEGVAEDHDPG</sequence>
<dbReference type="RefSeq" id="WP_349762892.1">
    <property type="nucleotide sequence ID" value="NZ_JBEGCJ010000006.1"/>
</dbReference>
<keyword evidence="3" id="KW-1185">Reference proteome</keyword>
<dbReference type="EMBL" id="JBEGCJ010000006">
    <property type="protein sequence ID" value="MEQ6918604.1"/>
    <property type="molecule type" value="Genomic_DNA"/>
</dbReference>
<accession>A0ABV1NHT7</accession>
<protein>
    <submittedName>
        <fullName evidence="2">Uncharacterized protein</fullName>
    </submittedName>
</protein>
<name>A0ABV1NHT7_9GAMM</name>
<evidence type="ECO:0000313" key="2">
    <source>
        <dbReference type="EMBL" id="MEQ6918604.1"/>
    </source>
</evidence>
<reference evidence="2 3" key="1">
    <citation type="submission" date="2024-05" db="EMBL/GenBank/DDBJ databases">
        <title>Halomonas sp. SSM6 16S ribosomal RNA gene Genome sequencing and assembly.</title>
        <authorList>
            <person name="Yook S."/>
        </authorList>
    </citation>
    <scope>NUCLEOTIDE SEQUENCE [LARGE SCALE GENOMIC DNA]</scope>
    <source>
        <strain evidence="2 3">SSM6</strain>
    </source>
</reference>
<feature type="compositionally biased region" description="Pro residues" evidence="1">
    <location>
        <begin position="69"/>
        <end position="84"/>
    </location>
</feature>
<dbReference type="Proteomes" id="UP001442468">
    <property type="component" value="Unassembled WGS sequence"/>
</dbReference>
<organism evidence="2 3">
    <name type="scientific">Halomonas aquatica</name>
    <dbReference type="NCBI Taxonomy" id="3151123"/>
    <lineage>
        <taxon>Bacteria</taxon>
        <taxon>Pseudomonadati</taxon>
        <taxon>Pseudomonadota</taxon>
        <taxon>Gammaproteobacteria</taxon>
        <taxon>Oceanospirillales</taxon>
        <taxon>Halomonadaceae</taxon>
        <taxon>Halomonas</taxon>
    </lineage>
</organism>
<evidence type="ECO:0000256" key="1">
    <source>
        <dbReference type="SAM" id="MobiDB-lite"/>
    </source>
</evidence>
<evidence type="ECO:0000313" key="3">
    <source>
        <dbReference type="Proteomes" id="UP001442468"/>
    </source>
</evidence>
<comment type="caution">
    <text evidence="2">The sequence shown here is derived from an EMBL/GenBank/DDBJ whole genome shotgun (WGS) entry which is preliminary data.</text>
</comment>